<sequence>MGDEQMLDYQSAEDAKKADASTAEEKEGAQGEQNQASKREAEKKYTDEDVDRIIAKKITAERRKMQKLFQEEQQESDLEIRERKVLERELKADAKDALIRDGFPSSLADVMTYSTKEACERSYKEITSVFREAMSKELKRRLGGPEPRAGASFNQDRALLHAFSPKSRQ</sequence>
<feature type="coiled-coil region" evidence="1">
    <location>
        <begin position="55"/>
        <end position="89"/>
    </location>
</feature>
<name>A0ABT2TIZ1_9FIRM</name>
<proteinExistence type="predicted"/>
<gene>
    <name evidence="3" type="ORF">OCV88_07450</name>
</gene>
<protein>
    <submittedName>
        <fullName evidence="3">DUF4355 domain-containing protein</fullName>
    </submittedName>
</protein>
<accession>A0ABT2TIZ1</accession>
<organism evidence="3 4">
    <name type="scientific">Brotonthovivens ammoniilytica</name>
    <dbReference type="NCBI Taxonomy" id="2981725"/>
    <lineage>
        <taxon>Bacteria</taxon>
        <taxon>Bacillati</taxon>
        <taxon>Bacillota</taxon>
        <taxon>Clostridia</taxon>
        <taxon>Lachnospirales</taxon>
        <taxon>Lachnospiraceae</taxon>
        <taxon>Brotonthovivens</taxon>
    </lineage>
</organism>
<feature type="compositionally biased region" description="Basic and acidic residues" evidence="2">
    <location>
        <begin position="37"/>
        <end position="46"/>
    </location>
</feature>
<feature type="compositionally biased region" description="Basic and acidic residues" evidence="2">
    <location>
        <begin position="13"/>
        <end position="29"/>
    </location>
</feature>
<evidence type="ECO:0000313" key="4">
    <source>
        <dbReference type="Proteomes" id="UP001652442"/>
    </source>
</evidence>
<reference evidence="3 4" key="1">
    <citation type="journal article" date="2021" name="ISME Commun">
        <title>Automated analysis of genomic sequences facilitates high-throughput and comprehensive description of bacteria.</title>
        <authorList>
            <person name="Hitch T.C.A."/>
        </authorList>
    </citation>
    <scope>NUCLEOTIDE SEQUENCE [LARGE SCALE GENOMIC DNA]</scope>
    <source>
        <strain evidence="3 4">Sanger_109</strain>
    </source>
</reference>
<evidence type="ECO:0000313" key="3">
    <source>
        <dbReference type="EMBL" id="MCU6762178.1"/>
    </source>
</evidence>
<dbReference type="Pfam" id="PF14265">
    <property type="entry name" value="DUF4355"/>
    <property type="match status" value="1"/>
</dbReference>
<keyword evidence="1" id="KW-0175">Coiled coil</keyword>
<comment type="caution">
    <text evidence="3">The sequence shown here is derived from an EMBL/GenBank/DDBJ whole genome shotgun (WGS) entry which is preliminary data.</text>
</comment>
<dbReference type="EMBL" id="JAOQJQ010000002">
    <property type="protein sequence ID" value="MCU6762178.1"/>
    <property type="molecule type" value="Genomic_DNA"/>
</dbReference>
<evidence type="ECO:0000256" key="2">
    <source>
        <dbReference type="SAM" id="MobiDB-lite"/>
    </source>
</evidence>
<keyword evidence="4" id="KW-1185">Reference proteome</keyword>
<feature type="region of interest" description="Disordered" evidence="2">
    <location>
        <begin position="1"/>
        <end position="46"/>
    </location>
</feature>
<dbReference type="Proteomes" id="UP001652442">
    <property type="component" value="Unassembled WGS sequence"/>
</dbReference>
<dbReference type="InterPro" id="IPR025580">
    <property type="entry name" value="Gp46"/>
</dbReference>
<dbReference type="RefSeq" id="WP_158424871.1">
    <property type="nucleotide sequence ID" value="NZ_JAOQJQ010000002.1"/>
</dbReference>
<evidence type="ECO:0000256" key="1">
    <source>
        <dbReference type="SAM" id="Coils"/>
    </source>
</evidence>